<keyword evidence="1" id="KW-0175">Coiled coil</keyword>
<feature type="region of interest" description="Disordered" evidence="2">
    <location>
        <begin position="50"/>
        <end position="82"/>
    </location>
</feature>
<dbReference type="OrthoDB" id="2124031at2759"/>
<organism evidence="3 4">
    <name type="scientific">Rhizoclosmatium globosum</name>
    <dbReference type="NCBI Taxonomy" id="329046"/>
    <lineage>
        <taxon>Eukaryota</taxon>
        <taxon>Fungi</taxon>
        <taxon>Fungi incertae sedis</taxon>
        <taxon>Chytridiomycota</taxon>
        <taxon>Chytridiomycota incertae sedis</taxon>
        <taxon>Chytridiomycetes</taxon>
        <taxon>Chytridiales</taxon>
        <taxon>Chytriomycetaceae</taxon>
        <taxon>Rhizoclosmatium</taxon>
    </lineage>
</organism>
<name>A0A1Y2CLD9_9FUNG</name>
<feature type="region of interest" description="Disordered" evidence="2">
    <location>
        <begin position="95"/>
        <end position="130"/>
    </location>
</feature>
<dbReference type="EMBL" id="MCGO01000013">
    <property type="protein sequence ID" value="ORY47796.1"/>
    <property type="molecule type" value="Genomic_DNA"/>
</dbReference>
<feature type="coiled-coil region" evidence="1">
    <location>
        <begin position="206"/>
        <end position="236"/>
    </location>
</feature>
<dbReference type="AlphaFoldDB" id="A0A1Y2CLD9"/>
<dbReference type="Proteomes" id="UP000193642">
    <property type="component" value="Unassembled WGS sequence"/>
</dbReference>
<proteinExistence type="predicted"/>
<feature type="compositionally biased region" description="Basic and acidic residues" evidence="2">
    <location>
        <begin position="329"/>
        <end position="340"/>
    </location>
</feature>
<sequence>MDGFAAPAAETFHVSLLSRANSELLVTNALSLPISKIKPNPKYKHIAAKTINKRGQEPPPTPSTTTDTSAATPQAKKQHQRRLYEPKPALLALKSTSKQPLQTIDNPTSTSPIPHISTSDLTSTPQPTSKAAQKYNSLLQETVTRAEDETAHLLSPTAERESAHLAQQVANHLTSMQTFMSEKLRTGGVFVEGGLVGVDRLVEAERQKQLKEAERVRRAQRELMEKEMQAKAMMERQKKTGKGRRRLAVAEGGTGDIAVGFLTHRQDFRPVPVVSSVRNEEDNVDINHGNGVQLQNDTKDAEEPDDILNALSTKLESMKLKLAYSADHLEDQKRKKDHADQTTTEPFQTNPKTRPDRPATTPKKFVKVDSSASLLDRGVSAAIIRRTSGKSGPRVPFEVAALWKAKEEGRFEAEPIMDLELPPSPQLILPPQETVAPKRLVPRRATQDFVSFGDSASIVNLNQVLEVQNAKIDKLAEEVLGPFDKARELAEAPVEHVSVVAASAEEISMEPLNFPEPTPSEFQDDQIQPQIPFPTSTYSLTPLPEETTLRKCDPPPEPVIFHFPHASARLFDARNRRINPAISSQVIQPKLPTNPQSLKIQSTIYNISTPPTLSASVLASSNKVAEVCMKNQFKMAPTLSGVELGGMKPNPVIELPERTFVGKLEHVFGLDRREHDGNGGQKGKSVSDSVLEQLGVKSKYAKLDFKKVKSEGKKKQEI</sequence>
<evidence type="ECO:0000256" key="1">
    <source>
        <dbReference type="SAM" id="Coils"/>
    </source>
</evidence>
<feature type="compositionally biased region" description="Polar residues" evidence="2">
    <location>
        <begin position="341"/>
        <end position="352"/>
    </location>
</feature>
<feature type="compositionally biased region" description="Polar residues" evidence="2">
    <location>
        <begin position="95"/>
        <end position="106"/>
    </location>
</feature>
<feature type="compositionally biased region" description="Polar residues" evidence="2">
    <location>
        <begin position="120"/>
        <end position="130"/>
    </location>
</feature>
<reference evidence="3 4" key="1">
    <citation type="submission" date="2016-07" db="EMBL/GenBank/DDBJ databases">
        <title>Pervasive Adenine N6-methylation of Active Genes in Fungi.</title>
        <authorList>
            <consortium name="DOE Joint Genome Institute"/>
            <person name="Mondo S.J."/>
            <person name="Dannebaum R.O."/>
            <person name="Kuo R.C."/>
            <person name="Labutti K."/>
            <person name="Haridas S."/>
            <person name="Kuo A."/>
            <person name="Salamov A."/>
            <person name="Ahrendt S.R."/>
            <person name="Lipzen A."/>
            <person name="Sullivan W."/>
            <person name="Andreopoulos W.B."/>
            <person name="Clum A."/>
            <person name="Lindquist E."/>
            <person name="Daum C."/>
            <person name="Ramamoorthy G.K."/>
            <person name="Gryganskyi A."/>
            <person name="Culley D."/>
            <person name="Magnuson J.K."/>
            <person name="James T.Y."/>
            <person name="O'Malley M.A."/>
            <person name="Stajich J.E."/>
            <person name="Spatafora J.W."/>
            <person name="Visel A."/>
            <person name="Grigoriev I.V."/>
        </authorList>
    </citation>
    <scope>NUCLEOTIDE SEQUENCE [LARGE SCALE GENOMIC DNA]</scope>
    <source>
        <strain evidence="3 4">JEL800</strain>
    </source>
</reference>
<accession>A0A1Y2CLD9</accession>
<evidence type="ECO:0000256" key="2">
    <source>
        <dbReference type="SAM" id="MobiDB-lite"/>
    </source>
</evidence>
<feature type="compositionally biased region" description="Low complexity" evidence="2">
    <location>
        <begin position="107"/>
        <end position="119"/>
    </location>
</feature>
<comment type="caution">
    <text evidence="3">The sequence shown here is derived from an EMBL/GenBank/DDBJ whole genome shotgun (WGS) entry which is preliminary data.</text>
</comment>
<evidence type="ECO:0000313" key="3">
    <source>
        <dbReference type="EMBL" id="ORY47796.1"/>
    </source>
</evidence>
<evidence type="ECO:0000313" key="4">
    <source>
        <dbReference type="Proteomes" id="UP000193642"/>
    </source>
</evidence>
<feature type="region of interest" description="Disordered" evidence="2">
    <location>
        <begin position="329"/>
        <end position="364"/>
    </location>
</feature>
<gene>
    <name evidence="3" type="ORF">BCR33DRAFT_714863</name>
</gene>
<keyword evidence="4" id="KW-1185">Reference proteome</keyword>
<protein>
    <submittedName>
        <fullName evidence="3">Uncharacterized protein</fullName>
    </submittedName>
</protein>
<feature type="region of interest" description="Disordered" evidence="2">
    <location>
        <begin position="283"/>
        <end position="302"/>
    </location>
</feature>
<feature type="compositionally biased region" description="Low complexity" evidence="2">
    <location>
        <begin position="63"/>
        <end position="73"/>
    </location>
</feature>
<feature type="non-terminal residue" evidence="3">
    <location>
        <position position="1"/>
    </location>
</feature>